<dbReference type="PANTHER" id="PTHR31713">
    <property type="entry name" value="OS02G0177800 PROTEIN"/>
    <property type="match status" value="1"/>
</dbReference>
<proteinExistence type="inferred from homology"/>
<keyword evidence="8" id="KW-0812">Transmembrane</keyword>
<evidence type="ECO:0008006" key="14">
    <source>
        <dbReference type="Google" id="ProtNLM"/>
    </source>
</evidence>
<evidence type="ECO:0000256" key="6">
    <source>
        <dbReference type="ARBA" id="ARBA00023163"/>
    </source>
</evidence>
<dbReference type="Pfam" id="PF20452">
    <property type="entry name" value="Calmod_bind_C"/>
    <property type="match status" value="1"/>
</dbReference>
<gene>
    <name evidence="12" type="ORF">DCAR_0206066</name>
</gene>
<evidence type="ECO:0000256" key="7">
    <source>
        <dbReference type="ARBA" id="ARBA00023242"/>
    </source>
</evidence>
<dbReference type="PANTHER" id="PTHR31713:SF43">
    <property type="entry name" value="CALMODULIN-BINDING PROTEIN 60 G"/>
    <property type="match status" value="1"/>
</dbReference>
<feature type="domain" description="Calmodulin binding protein central" evidence="10">
    <location>
        <begin position="219"/>
        <end position="275"/>
    </location>
</feature>
<evidence type="ECO:0000256" key="4">
    <source>
        <dbReference type="ARBA" id="ARBA00023125"/>
    </source>
</evidence>
<evidence type="ECO:0000313" key="12">
    <source>
        <dbReference type="EMBL" id="WOG86847.1"/>
    </source>
</evidence>
<feature type="transmembrane region" description="Helical" evidence="8">
    <location>
        <begin position="339"/>
        <end position="357"/>
    </location>
</feature>
<dbReference type="InterPro" id="IPR046831">
    <property type="entry name" value="Calmodulin_bind_N"/>
</dbReference>
<feature type="domain" description="Calmodulin binding protein-like N-terminal" evidence="9">
    <location>
        <begin position="73"/>
        <end position="210"/>
    </location>
</feature>
<reference evidence="12" key="2">
    <citation type="submission" date="2022-03" db="EMBL/GenBank/DDBJ databases">
        <title>Draft title - Genomic analysis of global carrot germplasm unveils the trajectory of domestication and the origin of high carotenoid orange carrot.</title>
        <authorList>
            <person name="Iorizzo M."/>
            <person name="Ellison S."/>
            <person name="Senalik D."/>
            <person name="Macko-Podgorni A."/>
            <person name="Grzebelus D."/>
            <person name="Bostan H."/>
            <person name="Rolling W."/>
            <person name="Curaba J."/>
            <person name="Simon P."/>
        </authorList>
    </citation>
    <scope>NUCLEOTIDE SEQUENCE</scope>
    <source>
        <tissue evidence="12">Leaf</tissue>
    </source>
</reference>
<evidence type="ECO:0000256" key="8">
    <source>
        <dbReference type="SAM" id="Phobius"/>
    </source>
</evidence>
<keyword evidence="7" id="KW-0539">Nucleus</keyword>
<evidence type="ECO:0000259" key="11">
    <source>
        <dbReference type="Pfam" id="PF20452"/>
    </source>
</evidence>
<dbReference type="InterPro" id="IPR012416">
    <property type="entry name" value="CBP60"/>
</dbReference>
<dbReference type="AlphaFoldDB" id="A0AAF0WC81"/>
<name>A0AAF0WC81_DAUCS</name>
<dbReference type="Pfam" id="PF07887">
    <property type="entry name" value="Calmodulin_bind"/>
    <property type="match status" value="1"/>
</dbReference>
<protein>
    <recommendedName>
        <fullName evidence="14">Calmodulin-binding protein</fullName>
    </recommendedName>
</protein>
<dbReference type="Pfam" id="PF20451">
    <property type="entry name" value="Calmod_bind_M"/>
    <property type="match status" value="1"/>
</dbReference>
<accession>A0AAF0WC81</accession>
<dbReference type="GO" id="GO:0005634">
    <property type="term" value="C:nucleus"/>
    <property type="evidence" value="ECO:0007669"/>
    <property type="project" value="UniProtKB-SubCell"/>
</dbReference>
<dbReference type="InterPro" id="IPR046830">
    <property type="entry name" value="Calmod_bind_M"/>
</dbReference>
<dbReference type="GO" id="GO:0003700">
    <property type="term" value="F:DNA-binding transcription factor activity"/>
    <property type="evidence" value="ECO:0007669"/>
    <property type="project" value="TreeGrafter"/>
</dbReference>
<dbReference type="InterPro" id="IPR046829">
    <property type="entry name" value="Calmod_bind_C"/>
</dbReference>
<keyword evidence="5" id="KW-0010">Activator</keyword>
<comment type="similarity">
    <text evidence="2">Belongs to the plant ACBP60 protein family.</text>
</comment>
<dbReference type="GO" id="GO:0005516">
    <property type="term" value="F:calmodulin binding"/>
    <property type="evidence" value="ECO:0007669"/>
    <property type="project" value="InterPro"/>
</dbReference>
<evidence type="ECO:0000256" key="5">
    <source>
        <dbReference type="ARBA" id="ARBA00023159"/>
    </source>
</evidence>
<keyword evidence="8" id="KW-0472">Membrane</keyword>
<keyword evidence="6" id="KW-0804">Transcription</keyword>
<evidence type="ECO:0000259" key="9">
    <source>
        <dbReference type="Pfam" id="PF07887"/>
    </source>
</evidence>
<dbReference type="GO" id="GO:0080142">
    <property type="term" value="P:regulation of salicylic acid biosynthetic process"/>
    <property type="evidence" value="ECO:0007669"/>
    <property type="project" value="TreeGrafter"/>
</dbReference>
<evidence type="ECO:0000313" key="13">
    <source>
        <dbReference type="Proteomes" id="UP000077755"/>
    </source>
</evidence>
<sequence>MTSLKLSQTTLAIASFDNRYTLLMASRDWLTVQHFPSAMRTKLIDLLLIQLKKEECFEISLYKTTLSSGASAWQLFFHNSLPYTLFTSSKVQSEDCEPLKIILFDSSSIKIITSGPMSSIKIQTVVLNGDFVAGDGENWTKNDFDSCVIREREGKRPLVTGDLTLTLRNGVAELGNISFADNSSWTRSRKFRLGARMQGIPDVRVKEAKTYKKHRQPSLADEVWRLERIAKDGVFHKRLSSAGIFTVKDFLRLYVFGGGISDRTCKTITGHAINCTLDDKIYHYCGAAERVVLVFNSIWKAIGAIIDGQNFQDLDELSQFQMVCTTSLTIYYGQINISLATYQLLYTVMFISVILVMKSCIKIQDHLGEVIMIFNL</sequence>
<keyword evidence="4" id="KW-0238">DNA-binding</keyword>
<dbReference type="GO" id="GO:0043565">
    <property type="term" value="F:sequence-specific DNA binding"/>
    <property type="evidence" value="ECO:0007669"/>
    <property type="project" value="TreeGrafter"/>
</dbReference>
<keyword evidence="13" id="KW-1185">Reference proteome</keyword>
<feature type="domain" description="Calmodulin binding protein C-terminal" evidence="11">
    <location>
        <begin position="280"/>
        <end position="323"/>
    </location>
</feature>
<organism evidence="12 13">
    <name type="scientific">Daucus carota subsp. sativus</name>
    <name type="common">Carrot</name>
    <dbReference type="NCBI Taxonomy" id="79200"/>
    <lineage>
        <taxon>Eukaryota</taxon>
        <taxon>Viridiplantae</taxon>
        <taxon>Streptophyta</taxon>
        <taxon>Embryophyta</taxon>
        <taxon>Tracheophyta</taxon>
        <taxon>Spermatophyta</taxon>
        <taxon>Magnoliopsida</taxon>
        <taxon>eudicotyledons</taxon>
        <taxon>Gunneridae</taxon>
        <taxon>Pentapetalae</taxon>
        <taxon>asterids</taxon>
        <taxon>campanulids</taxon>
        <taxon>Apiales</taxon>
        <taxon>Apiaceae</taxon>
        <taxon>Apioideae</taxon>
        <taxon>Scandiceae</taxon>
        <taxon>Daucinae</taxon>
        <taxon>Daucus</taxon>
        <taxon>Daucus sect. Daucus</taxon>
    </lineage>
</organism>
<evidence type="ECO:0000256" key="3">
    <source>
        <dbReference type="ARBA" id="ARBA00023015"/>
    </source>
</evidence>
<dbReference type="EMBL" id="CP093344">
    <property type="protein sequence ID" value="WOG86847.1"/>
    <property type="molecule type" value="Genomic_DNA"/>
</dbReference>
<reference evidence="12" key="1">
    <citation type="journal article" date="2016" name="Nat. Genet.">
        <title>A high-quality carrot genome assembly provides new insights into carotenoid accumulation and asterid genome evolution.</title>
        <authorList>
            <person name="Iorizzo M."/>
            <person name="Ellison S."/>
            <person name="Senalik D."/>
            <person name="Zeng P."/>
            <person name="Satapoomin P."/>
            <person name="Huang J."/>
            <person name="Bowman M."/>
            <person name="Iovene M."/>
            <person name="Sanseverino W."/>
            <person name="Cavagnaro P."/>
            <person name="Yildiz M."/>
            <person name="Macko-Podgorni A."/>
            <person name="Moranska E."/>
            <person name="Grzebelus E."/>
            <person name="Grzebelus D."/>
            <person name="Ashrafi H."/>
            <person name="Zheng Z."/>
            <person name="Cheng S."/>
            <person name="Spooner D."/>
            <person name="Van Deynze A."/>
            <person name="Simon P."/>
        </authorList>
    </citation>
    <scope>NUCLEOTIDE SEQUENCE</scope>
    <source>
        <tissue evidence="12">Leaf</tissue>
    </source>
</reference>
<comment type="subcellular location">
    <subcellularLocation>
        <location evidence="1">Nucleus</location>
    </subcellularLocation>
</comment>
<keyword evidence="8" id="KW-1133">Transmembrane helix</keyword>
<evidence type="ECO:0000256" key="1">
    <source>
        <dbReference type="ARBA" id="ARBA00004123"/>
    </source>
</evidence>
<evidence type="ECO:0000259" key="10">
    <source>
        <dbReference type="Pfam" id="PF20451"/>
    </source>
</evidence>
<dbReference type="Proteomes" id="UP000077755">
    <property type="component" value="Chromosome 2"/>
</dbReference>
<evidence type="ECO:0000256" key="2">
    <source>
        <dbReference type="ARBA" id="ARBA00007214"/>
    </source>
</evidence>
<keyword evidence="3" id="KW-0805">Transcription regulation</keyword>